<dbReference type="GO" id="GO:0006364">
    <property type="term" value="P:rRNA processing"/>
    <property type="evidence" value="ECO:0007669"/>
    <property type="project" value="InterPro"/>
</dbReference>
<dbReference type="EMBL" id="BLLF01005344">
    <property type="protein sequence ID" value="GFH31067.1"/>
    <property type="molecule type" value="Genomic_DNA"/>
</dbReference>
<evidence type="ECO:0000259" key="1">
    <source>
        <dbReference type="Pfam" id="PF08625"/>
    </source>
</evidence>
<evidence type="ECO:0000313" key="2">
    <source>
        <dbReference type="EMBL" id="GFH31067.1"/>
    </source>
</evidence>
<feature type="domain" description="U3 small nucleolar RNA-associated protein 13 C-terminal" evidence="1">
    <location>
        <begin position="2"/>
        <end position="34"/>
    </location>
</feature>
<accession>A0A6A0AGS6</accession>
<dbReference type="Pfam" id="PF08625">
    <property type="entry name" value="Utp13"/>
    <property type="match status" value="1"/>
</dbReference>
<gene>
    <name evidence="2" type="ORF">HaLaN_30033</name>
</gene>
<sequence>DLTNALLAYSLRHAARVDRLLRSSFLLDYTLASMQVLSPEGELDQPNQ</sequence>
<dbReference type="Proteomes" id="UP000485058">
    <property type="component" value="Unassembled WGS sequence"/>
</dbReference>
<protein>
    <submittedName>
        <fullName evidence="2">WD_REPEATS_REGION domain-containing protein</fullName>
    </submittedName>
</protein>
<feature type="non-terminal residue" evidence="2">
    <location>
        <position position="1"/>
    </location>
</feature>
<proteinExistence type="predicted"/>
<evidence type="ECO:0000313" key="3">
    <source>
        <dbReference type="Proteomes" id="UP000485058"/>
    </source>
</evidence>
<dbReference type="GO" id="GO:0032040">
    <property type="term" value="C:small-subunit processome"/>
    <property type="evidence" value="ECO:0007669"/>
    <property type="project" value="InterPro"/>
</dbReference>
<dbReference type="InterPro" id="IPR013934">
    <property type="entry name" value="Utp13_C"/>
</dbReference>
<organism evidence="2 3">
    <name type="scientific">Haematococcus lacustris</name>
    <name type="common">Green alga</name>
    <name type="synonym">Haematococcus pluvialis</name>
    <dbReference type="NCBI Taxonomy" id="44745"/>
    <lineage>
        <taxon>Eukaryota</taxon>
        <taxon>Viridiplantae</taxon>
        <taxon>Chlorophyta</taxon>
        <taxon>core chlorophytes</taxon>
        <taxon>Chlorophyceae</taxon>
        <taxon>CS clade</taxon>
        <taxon>Chlamydomonadales</taxon>
        <taxon>Haematococcaceae</taxon>
        <taxon>Haematococcus</taxon>
    </lineage>
</organism>
<name>A0A6A0AGS6_HAELA</name>
<comment type="caution">
    <text evidence="2">The sequence shown here is derived from an EMBL/GenBank/DDBJ whole genome shotgun (WGS) entry which is preliminary data.</text>
</comment>
<reference evidence="2 3" key="1">
    <citation type="submission" date="2020-02" db="EMBL/GenBank/DDBJ databases">
        <title>Draft genome sequence of Haematococcus lacustris strain NIES-144.</title>
        <authorList>
            <person name="Morimoto D."/>
            <person name="Nakagawa S."/>
            <person name="Yoshida T."/>
            <person name="Sawayama S."/>
        </authorList>
    </citation>
    <scope>NUCLEOTIDE SEQUENCE [LARGE SCALE GENOMIC DNA]</scope>
    <source>
        <strain evidence="2 3">NIES-144</strain>
    </source>
</reference>
<keyword evidence="3" id="KW-1185">Reference proteome</keyword>
<dbReference type="AlphaFoldDB" id="A0A6A0AGS6"/>